<dbReference type="Gene3D" id="3.40.50.2000">
    <property type="entry name" value="Glycogen Phosphorylase B"/>
    <property type="match status" value="2"/>
</dbReference>
<dbReference type="SUPFAM" id="SSF53756">
    <property type="entry name" value="UDP-Glycosyltransferase/glycogen phosphorylase"/>
    <property type="match status" value="1"/>
</dbReference>
<keyword evidence="8" id="KW-0472">Membrane</keyword>
<keyword evidence="3" id="KW-1003">Cell membrane</keyword>
<evidence type="ECO:0000256" key="3">
    <source>
        <dbReference type="ARBA" id="ARBA00022475"/>
    </source>
</evidence>
<dbReference type="GO" id="GO:0009244">
    <property type="term" value="P:lipopolysaccharide core region biosynthetic process"/>
    <property type="evidence" value="ECO:0007669"/>
    <property type="project" value="InterPro"/>
</dbReference>
<organism evidence="14">
    <name type="scientific">Magnetococcus massalia (strain MO-1)</name>
    <dbReference type="NCBI Taxonomy" id="451514"/>
    <lineage>
        <taxon>Bacteria</taxon>
        <taxon>Pseudomonadati</taxon>
        <taxon>Pseudomonadota</taxon>
        <taxon>Magnetococcia</taxon>
        <taxon>Magnetococcales</taxon>
        <taxon>Magnetococcaceae</taxon>
        <taxon>Magnetococcus</taxon>
    </lineage>
</organism>
<evidence type="ECO:0000256" key="1">
    <source>
        <dbReference type="ARBA" id="ARBA00004515"/>
    </source>
</evidence>
<dbReference type="CDD" id="cd03789">
    <property type="entry name" value="GT9_LPS_heptosyltransferase"/>
    <property type="match status" value="1"/>
</dbReference>
<evidence type="ECO:0000256" key="11">
    <source>
        <dbReference type="ARBA" id="ARBA00044190"/>
    </source>
</evidence>
<dbReference type="PANTHER" id="PTHR30160">
    <property type="entry name" value="TETRAACYLDISACCHARIDE 4'-KINASE-RELATED"/>
    <property type="match status" value="1"/>
</dbReference>
<name>A0A1S7LDQ9_MAGMO</name>
<dbReference type="AlphaFoldDB" id="A0A1S7LDQ9"/>
<protein>
    <recommendedName>
        <fullName evidence="11">Lipopolysaccharide heptosyltransferase 1</fullName>
        <ecNumber evidence="10">2.4.99.23</ecNumber>
    </recommendedName>
    <alternativeName>
        <fullName evidence="12">ADP-heptose:lipopolysaccharide heptosyltransferase I</fullName>
    </alternativeName>
</protein>
<evidence type="ECO:0000313" key="14">
    <source>
        <dbReference type="EMBL" id="CRH05072.1"/>
    </source>
</evidence>
<dbReference type="Pfam" id="PF01075">
    <property type="entry name" value="Glyco_transf_9"/>
    <property type="match status" value="1"/>
</dbReference>
<dbReference type="GO" id="GO:0008713">
    <property type="term" value="F:ADP-heptose-lipopolysaccharide heptosyltransferase activity"/>
    <property type="evidence" value="ECO:0007669"/>
    <property type="project" value="TreeGrafter"/>
</dbReference>
<dbReference type="InterPro" id="IPR051199">
    <property type="entry name" value="LPS_LOS_Heptosyltrfase"/>
</dbReference>
<evidence type="ECO:0000256" key="13">
    <source>
        <dbReference type="ARBA" id="ARBA00049201"/>
    </source>
</evidence>
<accession>A0A1S7LDQ9</accession>
<reference evidence="14" key="1">
    <citation type="submission" date="2015-04" db="EMBL/GenBank/DDBJ databases">
        <authorList>
            <person name="Syromyatnikov M.Y."/>
            <person name="Popov V.N."/>
        </authorList>
    </citation>
    <scope>NUCLEOTIDE SEQUENCE</scope>
    <source>
        <strain evidence="14">MO-1</strain>
    </source>
</reference>
<proteinExistence type="inferred from homology"/>
<evidence type="ECO:0000256" key="12">
    <source>
        <dbReference type="ARBA" id="ARBA00044330"/>
    </source>
</evidence>
<sequence>MKRVLLVKLSSMGDIIHTLPAVTDACQADPGLQLHWLVEESFAEIPRWHSGVHQVHTVALRRWKKGLLRGENWRQANRAVRNLRRLHFDRAVDAQGLVKSALTARLGCGAPLHGPHRSWAREPLSSLFYSSRHRVDPKDHVVQHMRALMAASLDYALPTRAADYGLQRERLPAPPAELAEPPYMLLLHGAGWTSKAWPEAYWLELATQLWQQYQIPLYLPWGNLAEKQRAERIVAGLSAGAHLLPRLKLGEMASLIADAHMVVGLDSGFGHLAAALGRPHITLFGATNPHYSGVSSSSGTLLPAEYSCAPCMKRVCPLPVTSLDEAQIHPPCFKSLSPELVLDAIKQQLKPEL</sequence>
<evidence type="ECO:0000256" key="4">
    <source>
        <dbReference type="ARBA" id="ARBA00022519"/>
    </source>
</evidence>
<comment type="subcellular location">
    <subcellularLocation>
        <location evidence="1">Cell inner membrane</location>
        <topology evidence="1">Peripheral membrane protein</topology>
        <orientation evidence="1">Cytoplasmic side</orientation>
    </subcellularLocation>
</comment>
<evidence type="ECO:0000256" key="7">
    <source>
        <dbReference type="ARBA" id="ARBA00022985"/>
    </source>
</evidence>
<dbReference type="NCBIfam" id="TIGR02193">
    <property type="entry name" value="heptsyl_trn_I"/>
    <property type="match status" value="1"/>
</dbReference>
<comment type="pathway">
    <text evidence="2">Bacterial outer membrane biogenesis; LPS core biosynthesis.</text>
</comment>
<evidence type="ECO:0000256" key="5">
    <source>
        <dbReference type="ARBA" id="ARBA00022676"/>
    </source>
</evidence>
<dbReference type="EC" id="2.4.99.23" evidence="10"/>
<keyword evidence="6 14" id="KW-0808">Transferase</keyword>
<evidence type="ECO:0000256" key="8">
    <source>
        <dbReference type="ARBA" id="ARBA00023136"/>
    </source>
</evidence>
<comment type="catalytic activity">
    <reaction evidence="13">
        <text>an alpha-Kdo-(2-&gt;4)-alpha-Kdo-(2-&gt;6)-lipid A + ADP-L-glycero-beta-D-manno-heptose = an L-alpha-D-Hep-(1-&gt;5)-[alpha-Kdo-(2-&gt;4)]-alpha-Kdo-(2-&gt;6)-lipid A + ADP + H(+)</text>
        <dbReference type="Rhea" id="RHEA:74067"/>
        <dbReference type="ChEBI" id="CHEBI:15378"/>
        <dbReference type="ChEBI" id="CHEBI:61506"/>
        <dbReference type="ChEBI" id="CHEBI:176431"/>
        <dbReference type="ChEBI" id="CHEBI:193068"/>
        <dbReference type="ChEBI" id="CHEBI:456216"/>
        <dbReference type="EC" id="2.4.99.23"/>
    </reaction>
</comment>
<comment type="similarity">
    <text evidence="9">Belongs to the glycosyltransferase 9 family.</text>
</comment>
<dbReference type="InterPro" id="IPR002201">
    <property type="entry name" value="Glyco_trans_9"/>
</dbReference>
<dbReference type="GO" id="GO:0005829">
    <property type="term" value="C:cytosol"/>
    <property type="evidence" value="ECO:0007669"/>
    <property type="project" value="TreeGrafter"/>
</dbReference>
<dbReference type="PANTHER" id="PTHR30160:SF19">
    <property type="entry name" value="LIPOPOLYSACCHARIDE HEPTOSYLTRANSFERASE 1"/>
    <property type="match status" value="1"/>
</dbReference>
<dbReference type="GO" id="GO:0005886">
    <property type="term" value="C:plasma membrane"/>
    <property type="evidence" value="ECO:0007669"/>
    <property type="project" value="UniProtKB-SubCell"/>
</dbReference>
<evidence type="ECO:0000256" key="2">
    <source>
        <dbReference type="ARBA" id="ARBA00004713"/>
    </source>
</evidence>
<gene>
    <name evidence="14" type="primary">rfaC</name>
    <name evidence="14" type="ORF">MAGMO_0873</name>
</gene>
<evidence type="ECO:0000256" key="6">
    <source>
        <dbReference type="ARBA" id="ARBA00022679"/>
    </source>
</evidence>
<keyword evidence="7" id="KW-0448">Lipopolysaccharide biosynthesis</keyword>
<dbReference type="InterPro" id="IPR011908">
    <property type="entry name" value="LipoPS_heptosylTferase-I"/>
</dbReference>
<evidence type="ECO:0000256" key="10">
    <source>
        <dbReference type="ARBA" id="ARBA00044041"/>
    </source>
</evidence>
<dbReference type="EMBL" id="LO017727">
    <property type="protein sequence ID" value="CRH05072.1"/>
    <property type="molecule type" value="Genomic_DNA"/>
</dbReference>
<evidence type="ECO:0000256" key="9">
    <source>
        <dbReference type="ARBA" id="ARBA00043995"/>
    </source>
</evidence>
<keyword evidence="4" id="KW-0997">Cell inner membrane</keyword>
<keyword evidence="5" id="KW-0328">Glycosyltransferase</keyword>